<dbReference type="SUPFAM" id="SSF48371">
    <property type="entry name" value="ARM repeat"/>
    <property type="match status" value="1"/>
</dbReference>
<dbReference type="RefSeq" id="WP_039252433.1">
    <property type="nucleotide sequence ID" value="NZ_CP015443.1"/>
</dbReference>
<dbReference type="Proteomes" id="UP000250069">
    <property type="component" value="Chromosome"/>
</dbReference>
<dbReference type="InterPro" id="IPR016024">
    <property type="entry name" value="ARM-type_fold"/>
</dbReference>
<accession>A0ABC8D1X4</accession>
<evidence type="ECO:0008006" key="3">
    <source>
        <dbReference type="Google" id="ProtNLM"/>
    </source>
</evidence>
<evidence type="ECO:0000313" key="2">
    <source>
        <dbReference type="Proteomes" id="UP000250069"/>
    </source>
</evidence>
<sequence>MPYETGGRADKFGNRYEGRWVVKQLLRLIKEEISSIILESIGKEEEGIDLWIRNNDGSKICSQCKGRNASKEYWTIGDLGAKGIFQKAKKQLDSSDKISYQFVSAVNSMMLNDITNRARNSNGNPRDFYEYQIKNSTEVYKEYRKICEYLGLDHSSVQDNEQAFHYLKRMHVIHYSDDLETKLTLKETIKYLFIGNPETIYNLLLSYPIENDLLGKEISSYMIINFLESQPDISFRQLHKDERIMPRIEYLNNEFDSAFVKINNSLMHRQESEKCYKELLNGNSVIIHGKAGSGKSGCVIELRNKLKEKNIVHLALKLDRRVPEYSSNNYGDQLGLSASPVFCIDAVSKDKEAVLILDQLDAIRWTNNHSSTALEVCKEMIAEVNNINKERDRKITLVFICRTFDFQNDNGIKQLFSKMNTNYKEDTWKEIIMSDLDNDSVKEVVGETYNNLSTKLKLLLKTPSNLYIWSNLEEKRKSNTYISSSDLIKQWWTQLSINCEIMGVFINDLNELKDTIVHQIDNLGKLMIPVQMVNNCSKVAIEQLLSNGLLFSDGKRIGFVHQSFYDYFLVEKMIQQIFEGNSIISILGSPSKQTPSKRYQLQMLLENLLDFDIDDFVDVGIELIQSVNIRFYMKYAFLEVLGQVETINSKVEVFLKEYINSEYWRNHLLGAAFINHPIFIKFLIREGYINTWLDCEQDRELALLLLRSVNFDLPNEVTSLIYPLAFKNPDLDNKIYNVLCWNIADDSDEMFDFRLELLKFRPELWNAYISWEELAKDAPSRALSLIDLIVKNVNNQAIENRQDLDYKAIQILTEIAKDRPYQVWKDFMLYIAETTKNTTSICDKKIDFWISKQYMGQLYGRAYVEMVKASGKELIKIDAKNLLKSCEKYNDYSSLIINEILLSLMESLPVDCSDYAISWLIENPHTRLFNYTGDSDEYLYIAKKVIEKHSKTCSDEVFESLEHRLYYYHEEDELEIAKRRFEFNRENRIKHNKLTVHWIYWGEVQNYLIPALDQDRISRKSFELERILKRKFNGQYFRHKRNNAIGGFVSSTIGTKAEKISDKQWLKIIEKKDYQKDKWSLKDGPILESSPRQFSRDIIRVGEKDPNRIANLALKFPKDIDNHYISAVFDIIGKKDLDKDMNKNGDWKPVNLHLAQSLYKKWVNNENINVATSFCRGIRERAEELWDKDILNEISNIAMNHLNPEQGEFNVVSSEGKEVNTINSLFTNSMNCVRGCAAEAIASLLWEDKDRYDYFKDAVDSIVNDKNLAVNMSAIECIIPIMNFDKEQAVQWFFQLANKDLRIAAHPYAYNLFYNLYKDYSRTIKELVLEMYNSKFEDVAKVGAKHIANMYVLYGSFGDILFKNINKSKEQKEGIVKVACDLIGYQEHHEKCKKIIVHFLDEEKDDDLTFSYSQLLYKEKINIKEDEEFILKLVTSKTTRKMVRRFVYFINENDIPIILFKEVIFGMCQNIIQNSQKEVKDVGSELYGIARELSKLIAFLYDRTQGDFEVNQRCLDMWDEMFENRIGTMRELTITIMDM</sequence>
<name>A0ABC8D1X4_BACVE</name>
<dbReference type="EMBL" id="CP030150">
    <property type="protein sequence ID" value="AWX71172.1"/>
    <property type="molecule type" value="Genomic_DNA"/>
</dbReference>
<protein>
    <recommendedName>
        <fullName evidence="3">ATP-binding protein</fullName>
    </recommendedName>
</protein>
<gene>
    <name evidence="1" type="ORF">BVDSYZ_03660</name>
</gene>
<evidence type="ECO:0000313" key="1">
    <source>
        <dbReference type="EMBL" id="AWX71172.1"/>
    </source>
</evidence>
<organism evidence="1 2">
    <name type="scientific">Bacillus velezensis</name>
    <dbReference type="NCBI Taxonomy" id="492670"/>
    <lineage>
        <taxon>Bacteria</taxon>
        <taxon>Bacillati</taxon>
        <taxon>Bacillota</taxon>
        <taxon>Bacilli</taxon>
        <taxon>Bacillales</taxon>
        <taxon>Bacillaceae</taxon>
        <taxon>Bacillus</taxon>
        <taxon>Bacillus amyloliquefaciens group</taxon>
    </lineage>
</organism>
<proteinExistence type="predicted"/>
<reference evidence="1 2" key="1">
    <citation type="submission" date="2018-06" db="EMBL/GenBank/DDBJ databases">
        <title>Complete Genome Sequence of Bacillus velezensis DSYZ, a Plant Growth-Promoting Rhizobacterium with Antifungal Activity.</title>
        <authorList>
            <person name="Du B."/>
            <person name="Ding Y."/>
            <person name="Liu K."/>
            <person name="Yao L."/>
            <person name="Wang C."/>
            <person name="Li H."/>
            <person name="Liu H."/>
        </authorList>
    </citation>
    <scope>NUCLEOTIDE SEQUENCE [LARGE SCALE GENOMIC DNA]</scope>
    <source>
        <strain evidence="1 2">DSYZ</strain>
    </source>
</reference>